<gene>
    <name evidence="7" type="ordered locus">Francci3_2147</name>
    <name evidence="8" type="ordered locus">Francci3_3532</name>
</gene>
<reference evidence="8 9" key="2">
    <citation type="journal article" date="2007" name="Genome Res.">
        <title>Genome characteristics of facultatively symbiotic Frankia sp. strains reflect host range and host plant biogeography.</title>
        <authorList>
            <person name="Normand P."/>
            <person name="Lapierre P."/>
            <person name="Tisa L.S."/>
            <person name="Gogarten J.P."/>
            <person name="Alloisio N."/>
            <person name="Bagnarol E."/>
            <person name="Bassi C.A."/>
            <person name="Berry A.M."/>
            <person name="Bickhart D.M."/>
            <person name="Choisne N."/>
            <person name="Couloux A."/>
            <person name="Cournoyer B."/>
            <person name="Cruveiller S."/>
            <person name="Daubin V."/>
            <person name="Demange N."/>
            <person name="Francino M.P."/>
            <person name="Goltsman E."/>
            <person name="Huang Y."/>
            <person name="Kopp O.R."/>
            <person name="Labarre L."/>
            <person name="Lapidus A."/>
            <person name="Lavire C."/>
            <person name="Marechal J."/>
            <person name="Martinez M."/>
            <person name="Mastronunzio J.E."/>
            <person name="Mullin B.C."/>
            <person name="Niemann J."/>
            <person name="Pujic P."/>
            <person name="Rawnsley T."/>
            <person name="Rouy Z."/>
            <person name="Schenowitz C."/>
            <person name="Sellstedt A."/>
            <person name="Tavares F."/>
            <person name="Tomkins J.P."/>
            <person name="Vallenet D."/>
            <person name="Valverde C."/>
            <person name="Wall L.G."/>
            <person name="Wang Y."/>
            <person name="Medigue C."/>
            <person name="Benson D.R."/>
        </authorList>
    </citation>
    <scope>NUCLEOTIDE SEQUENCE [LARGE SCALE GENOMIC DNA]</scope>
    <source>
        <strain evidence="8">CcI3</strain>
        <strain evidence="9">DSM 45818 / CECT 9043 / CcI3</strain>
    </source>
</reference>
<dbReference type="SUPFAM" id="SSF56349">
    <property type="entry name" value="DNA breaking-rejoining enzymes"/>
    <property type="match status" value="1"/>
</dbReference>
<dbReference type="KEGG" id="fra:Francci3_3532"/>
<dbReference type="InterPro" id="IPR004107">
    <property type="entry name" value="Integrase_SAM-like_N"/>
</dbReference>
<evidence type="ECO:0000313" key="9">
    <source>
        <dbReference type="Proteomes" id="UP000001937"/>
    </source>
</evidence>
<feature type="domain" description="Tyr recombinase" evidence="5">
    <location>
        <begin position="196"/>
        <end position="377"/>
    </location>
</feature>
<dbReference type="PROSITE" id="PS51898">
    <property type="entry name" value="TYR_RECOMBINASE"/>
    <property type="match status" value="1"/>
</dbReference>
<dbReference type="Gene3D" id="1.10.443.10">
    <property type="entry name" value="Intergrase catalytic core"/>
    <property type="match status" value="1"/>
</dbReference>
<dbReference type="PANTHER" id="PTHR30349">
    <property type="entry name" value="PHAGE INTEGRASE-RELATED"/>
    <property type="match status" value="1"/>
</dbReference>
<evidence type="ECO:0000256" key="4">
    <source>
        <dbReference type="PROSITE-ProRule" id="PRU01248"/>
    </source>
</evidence>
<sequence length="411" mass="45938">MFEDSDHRVIEAIRLPLWGSVVASDGVVPWRLVDGLGEPVEPVEVFLRDFVAQGRSANSVRSYALALLRWWRFLVAVGVAWDRVSPAEVRDFVLWLGQATKPVAAARVGSRATVGQVNPVTRKRHLGDGYGPATVRHSNAVLRTFYEFWLERGEGPLVNPVVLARAGRGRAHAHHNPLEAFRPEGRLRYNPRLPKRKPRAMPDERWDALFAAMGRNRDRAILALGVSTGARAAELLGMRGADLDWGGQLVRVVRKGTRAEQWLPASPEAFVWLRLYLADVGGGVLGAGDPVWRTVYRRGGVHEPLNYEALRAVFRRANRRLGANWTMHDLRHTCAIRMVRDGRLSLRDAQTILGHAHLSTTQLYLEQDDEEVFARVREHLAARERPRPAPPAPAALGYDPADLAVLFGNPR</sequence>
<dbReference type="GO" id="GO:0015074">
    <property type="term" value="P:DNA integration"/>
    <property type="evidence" value="ECO:0007669"/>
    <property type="project" value="UniProtKB-KW"/>
</dbReference>
<dbReference type="InterPro" id="IPR013762">
    <property type="entry name" value="Integrase-like_cat_sf"/>
</dbReference>
<dbReference type="Proteomes" id="UP000001937">
    <property type="component" value="Chromosome"/>
</dbReference>
<dbReference type="RefSeq" id="WP_011436566.1">
    <property type="nucleotide sequence ID" value="NC_007777.1"/>
</dbReference>
<dbReference type="InterPro" id="IPR002104">
    <property type="entry name" value="Integrase_catalytic"/>
</dbReference>
<dbReference type="InterPro" id="IPR010998">
    <property type="entry name" value="Integrase_recombinase_N"/>
</dbReference>
<evidence type="ECO:0000313" key="8">
    <source>
        <dbReference type="EMBL" id="ABD12884.1"/>
    </source>
</evidence>
<dbReference type="InterPro" id="IPR050090">
    <property type="entry name" value="Tyrosine_recombinase_XerCD"/>
</dbReference>
<keyword evidence="3" id="KW-0233">DNA recombination</keyword>
<dbReference type="HOGENOM" id="CLU_056533_0_0_11"/>
<evidence type="ECO:0000259" key="5">
    <source>
        <dbReference type="PROSITE" id="PS51898"/>
    </source>
</evidence>
<dbReference type="KEGG" id="fra:Francci3_2147"/>
<feature type="domain" description="Core-binding (CB)" evidence="6">
    <location>
        <begin position="34"/>
        <end position="150"/>
    </location>
</feature>
<keyword evidence="2 4" id="KW-0238">DNA-binding</keyword>
<protein>
    <submittedName>
        <fullName evidence="8">Phage integrase</fullName>
    </submittedName>
</protein>
<evidence type="ECO:0000256" key="1">
    <source>
        <dbReference type="ARBA" id="ARBA00022908"/>
    </source>
</evidence>
<evidence type="ECO:0000256" key="3">
    <source>
        <dbReference type="ARBA" id="ARBA00023172"/>
    </source>
</evidence>
<dbReference type="Pfam" id="PF00589">
    <property type="entry name" value="Phage_integrase"/>
    <property type="match status" value="1"/>
</dbReference>
<evidence type="ECO:0000313" key="7">
    <source>
        <dbReference type="EMBL" id="ABD11519.1"/>
    </source>
</evidence>
<dbReference type="Gene3D" id="1.10.150.130">
    <property type="match status" value="1"/>
</dbReference>
<evidence type="ECO:0000259" key="6">
    <source>
        <dbReference type="PROSITE" id="PS51900"/>
    </source>
</evidence>
<dbReference type="PROSITE" id="PS51900">
    <property type="entry name" value="CB"/>
    <property type="match status" value="1"/>
</dbReference>
<reference evidence="8" key="1">
    <citation type="submission" date="2006-01" db="EMBL/GenBank/DDBJ databases">
        <authorList>
            <consortium name="US DOE Joint Genome Institute"/>
            <person name="Copeland A."/>
            <person name="Lucas S."/>
            <person name="Lapidus A."/>
            <person name="Barry K."/>
            <person name="Detter J.C."/>
            <person name="Glavina T."/>
            <person name="Hammon N."/>
            <person name="Israni S."/>
            <person name="Pitluck S."/>
            <person name="Goltsman E."/>
            <person name="Martinez M."/>
            <person name="Schmutz J."/>
            <person name="Larimer F."/>
            <person name="Land M."/>
            <person name="Kyrpides N."/>
            <person name="Lykidis A."/>
            <person name="Francino P."/>
            <person name="Benson D.R."/>
            <person name="Huang Y."/>
            <person name="Mastronunzio J."/>
            <person name="Bickhart D."/>
            <person name="Niemann J."/>
            <person name="Rawnsley T."/>
            <person name="Tisa L.S."/>
            <person name="Richardson P."/>
        </authorList>
    </citation>
    <scope>NUCLEOTIDE SEQUENCE</scope>
    <source>
        <strain evidence="8">CcI3</strain>
    </source>
</reference>
<dbReference type="Pfam" id="PF02899">
    <property type="entry name" value="Phage_int_SAM_1"/>
    <property type="match status" value="1"/>
</dbReference>
<dbReference type="EMBL" id="CP000249">
    <property type="protein sequence ID" value="ABD12884.1"/>
    <property type="molecule type" value="Genomic_DNA"/>
</dbReference>
<keyword evidence="9" id="KW-1185">Reference proteome</keyword>
<dbReference type="GO" id="GO:0006310">
    <property type="term" value="P:DNA recombination"/>
    <property type="evidence" value="ECO:0007669"/>
    <property type="project" value="UniProtKB-KW"/>
</dbReference>
<dbReference type="GO" id="GO:0003677">
    <property type="term" value="F:DNA binding"/>
    <property type="evidence" value="ECO:0007669"/>
    <property type="project" value="UniProtKB-UniRule"/>
</dbReference>
<evidence type="ECO:0000256" key="2">
    <source>
        <dbReference type="ARBA" id="ARBA00023125"/>
    </source>
</evidence>
<organism evidence="8 9">
    <name type="scientific">Frankia casuarinae (strain DSM 45818 / CECT 9043 / HFP020203 / CcI3)</name>
    <dbReference type="NCBI Taxonomy" id="106370"/>
    <lineage>
        <taxon>Bacteria</taxon>
        <taxon>Bacillati</taxon>
        <taxon>Actinomycetota</taxon>
        <taxon>Actinomycetes</taxon>
        <taxon>Frankiales</taxon>
        <taxon>Frankiaceae</taxon>
        <taxon>Frankia</taxon>
    </lineage>
</organism>
<dbReference type="STRING" id="106370.Francci3_2147"/>
<dbReference type="AlphaFoldDB" id="Q2J758"/>
<dbReference type="EMBL" id="CP000249">
    <property type="protein sequence ID" value="ABD11519.1"/>
    <property type="molecule type" value="Genomic_DNA"/>
</dbReference>
<accession>Q2J758</accession>
<proteinExistence type="predicted"/>
<dbReference type="PANTHER" id="PTHR30349:SF81">
    <property type="entry name" value="TYROSINE RECOMBINASE XERC"/>
    <property type="match status" value="1"/>
</dbReference>
<keyword evidence="1" id="KW-0229">DNA integration</keyword>
<dbReference type="InterPro" id="IPR044068">
    <property type="entry name" value="CB"/>
</dbReference>
<dbReference type="CDD" id="cd00397">
    <property type="entry name" value="DNA_BRE_C"/>
    <property type="match status" value="1"/>
</dbReference>
<dbReference type="eggNOG" id="COG4974">
    <property type="taxonomic scope" value="Bacteria"/>
</dbReference>
<dbReference type="InterPro" id="IPR011010">
    <property type="entry name" value="DNA_brk_join_enz"/>
</dbReference>
<name>Q2J758_FRACC</name>